<dbReference type="GO" id="GO:0005763">
    <property type="term" value="C:mitochondrial small ribosomal subunit"/>
    <property type="evidence" value="ECO:0007669"/>
    <property type="project" value="UniProtKB-ARBA"/>
</dbReference>
<proteinExistence type="inferred from homology"/>
<dbReference type="InParanoid" id="A0A6P8SIX8"/>
<protein>
    <recommendedName>
        <fullName evidence="7">Small ribosomal subunit protein bS18m</fullName>
    </recommendedName>
    <alternativeName>
        <fullName evidence="9">28S ribosomal protein S18-1, mitochondrial</fullName>
    </alternativeName>
    <alternativeName>
        <fullName evidence="8">28S ribosomal protein S18c, mitochondrial</fullName>
    </alternativeName>
</protein>
<dbReference type="Pfam" id="PF01084">
    <property type="entry name" value="Ribosomal_S18"/>
    <property type="match status" value="1"/>
</dbReference>
<evidence type="ECO:0000256" key="8">
    <source>
        <dbReference type="ARBA" id="ARBA00076783"/>
    </source>
</evidence>
<evidence type="ECO:0000313" key="10">
    <source>
        <dbReference type="Proteomes" id="UP000515159"/>
    </source>
</evidence>
<keyword evidence="6" id="KW-0687">Ribonucleoprotein</keyword>
<dbReference type="GO" id="GO:0070181">
    <property type="term" value="F:small ribosomal subunit rRNA binding"/>
    <property type="evidence" value="ECO:0007669"/>
    <property type="project" value="TreeGrafter"/>
</dbReference>
<dbReference type="PANTHER" id="PTHR13479">
    <property type="entry name" value="30S RIBOSOMAL PROTEIN S18"/>
    <property type="match status" value="1"/>
</dbReference>
<dbReference type="GO" id="GO:0032543">
    <property type="term" value="P:mitochondrial translation"/>
    <property type="evidence" value="ECO:0007669"/>
    <property type="project" value="TreeGrafter"/>
</dbReference>
<dbReference type="Proteomes" id="UP000515159">
    <property type="component" value="Chromosome 1"/>
</dbReference>
<dbReference type="PANTHER" id="PTHR13479:SF40">
    <property type="entry name" value="SMALL RIBOSOMAL SUBUNIT PROTEIN BS18M"/>
    <property type="match status" value="1"/>
</dbReference>
<dbReference type="GO" id="GO:0005743">
    <property type="term" value="C:mitochondrial inner membrane"/>
    <property type="evidence" value="ECO:0007669"/>
    <property type="project" value="UniProtKB-ARBA"/>
</dbReference>
<dbReference type="Gene3D" id="4.10.640.10">
    <property type="entry name" value="Ribosomal protein S18"/>
    <property type="match status" value="1"/>
</dbReference>
<accession>A0A6P8SIX8</accession>
<keyword evidence="10" id="KW-1185">Reference proteome</keyword>
<evidence type="ECO:0000256" key="3">
    <source>
        <dbReference type="ARBA" id="ARBA00022946"/>
    </source>
</evidence>
<dbReference type="InterPro" id="IPR001648">
    <property type="entry name" value="Ribosomal_bS18"/>
</dbReference>
<dbReference type="AlphaFoldDB" id="A0A6P8SIX8"/>
<comment type="subcellular location">
    <subcellularLocation>
        <location evidence="1">Mitochondrion</location>
    </subcellularLocation>
</comment>
<sequence>MDLESDASSGDTLRDLGSAEYEGEASLEYGDSGSDSRRRITEEAALIGQEFVEFLVVCSIGELAFCVLEHNCEGARNCTAFTVLLISFNTLLVLWRRSYSLQDGVVTYQEDLPIQMENPYKESPKKCVLCGISVNYKNTQLLSQFISPYTGRIYGRHITGLCGKKQKEIAKTIRRAHVMGFMPVTYKDPAFLSDPKICDIRLPV</sequence>
<dbReference type="NCBIfam" id="TIGR00165">
    <property type="entry name" value="S18"/>
    <property type="match status" value="1"/>
</dbReference>
<evidence type="ECO:0000256" key="6">
    <source>
        <dbReference type="ARBA" id="ARBA00023274"/>
    </source>
</evidence>
<keyword evidence="4 11" id="KW-0689">Ribosomal protein</keyword>
<gene>
    <name evidence="11" type="primary">MRPS18C</name>
</gene>
<dbReference type="InterPro" id="IPR018275">
    <property type="entry name" value="Ribosomal_bS18_CS"/>
</dbReference>
<evidence type="ECO:0000256" key="5">
    <source>
        <dbReference type="ARBA" id="ARBA00023128"/>
    </source>
</evidence>
<dbReference type="SUPFAM" id="SSF46911">
    <property type="entry name" value="Ribosomal protein S18"/>
    <property type="match status" value="1"/>
</dbReference>
<evidence type="ECO:0000313" key="11">
    <source>
        <dbReference type="RefSeq" id="XP_033816383.1"/>
    </source>
</evidence>
<dbReference type="PROSITE" id="PS00057">
    <property type="entry name" value="RIBOSOMAL_S18"/>
    <property type="match status" value="1"/>
</dbReference>
<evidence type="ECO:0000256" key="9">
    <source>
        <dbReference type="ARBA" id="ARBA00080084"/>
    </source>
</evidence>
<keyword evidence="3" id="KW-0809">Transit peptide</keyword>
<evidence type="ECO:0000256" key="4">
    <source>
        <dbReference type="ARBA" id="ARBA00022980"/>
    </source>
</evidence>
<reference evidence="11" key="1">
    <citation type="submission" date="2025-08" db="UniProtKB">
        <authorList>
            <consortium name="RefSeq"/>
        </authorList>
    </citation>
    <scope>IDENTIFICATION</scope>
</reference>
<dbReference type="KEGG" id="gsh:117367688"/>
<evidence type="ECO:0000256" key="1">
    <source>
        <dbReference type="ARBA" id="ARBA00004173"/>
    </source>
</evidence>
<dbReference type="GeneID" id="117367688"/>
<dbReference type="InterPro" id="IPR036870">
    <property type="entry name" value="Ribosomal_bS18_sf"/>
</dbReference>
<organism evidence="10 11">
    <name type="scientific">Geotrypetes seraphini</name>
    <name type="common">Gaboon caecilian</name>
    <name type="synonym">Caecilia seraphini</name>
    <dbReference type="NCBI Taxonomy" id="260995"/>
    <lineage>
        <taxon>Eukaryota</taxon>
        <taxon>Metazoa</taxon>
        <taxon>Chordata</taxon>
        <taxon>Craniata</taxon>
        <taxon>Vertebrata</taxon>
        <taxon>Euteleostomi</taxon>
        <taxon>Amphibia</taxon>
        <taxon>Gymnophiona</taxon>
        <taxon>Geotrypetes</taxon>
    </lineage>
</organism>
<dbReference type="GO" id="GO:0003735">
    <property type="term" value="F:structural constituent of ribosome"/>
    <property type="evidence" value="ECO:0007669"/>
    <property type="project" value="InterPro"/>
</dbReference>
<dbReference type="RefSeq" id="XP_033816383.1">
    <property type="nucleotide sequence ID" value="XM_033960492.1"/>
</dbReference>
<name>A0A6P8SIX8_GEOSA</name>
<evidence type="ECO:0000256" key="2">
    <source>
        <dbReference type="ARBA" id="ARBA00005589"/>
    </source>
</evidence>
<keyword evidence="5" id="KW-0496">Mitochondrion</keyword>
<dbReference type="FunCoup" id="A0A6P8SIX8">
    <property type="interactions" value="939"/>
</dbReference>
<comment type="similarity">
    <text evidence="2">Belongs to the bacterial ribosomal protein bS18 family.</text>
</comment>
<dbReference type="CTD" id="51023"/>
<dbReference type="FunFam" id="4.10.640.10:FF:000007">
    <property type="entry name" value="28S ribosomal protein S18c, mitochondrial"/>
    <property type="match status" value="1"/>
</dbReference>
<dbReference type="OrthoDB" id="10066799at2759"/>
<evidence type="ECO:0000256" key="7">
    <source>
        <dbReference type="ARBA" id="ARBA00035264"/>
    </source>
</evidence>